<keyword evidence="1" id="KW-0175">Coiled coil</keyword>
<dbReference type="OrthoDB" id="118001at2759"/>
<feature type="coiled-coil region" evidence="1">
    <location>
        <begin position="62"/>
        <end position="89"/>
    </location>
</feature>
<name>A0A0P1AI09_PLAHL</name>
<feature type="region of interest" description="Disordered" evidence="2">
    <location>
        <begin position="190"/>
        <end position="218"/>
    </location>
</feature>
<organism evidence="3 4">
    <name type="scientific">Plasmopara halstedii</name>
    <name type="common">Downy mildew of sunflower</name>
    <dbReference type="NCBI Taxonomy" id="4781"/>
    <lineage>
        <taxon>Eukaryota</taxon>
        <taxon>Sar</taxon>
        <taxon>Stramenopiles</taxon>
        <taxon>Oomycota</taxon>
        <taxon>Peronosporomycetes</taxon>
        <taxon>Peronosporales</taxon>
        <taxon>Peronosporaceae</taxon>
        <taxon>Plasmopara</taxon>
    </lineage>
</organism>
<evidence type="ECO:0000256" key="2">
    <source>
        <dbReference type="SAM" id="MobiDB-lite"/>
    </source>
</evidence>
<protein>
    <submittedName>
        <fullName evidence="3">Uncharacterized protein</fullName>
    </submittedName>
</protein>
<keyword evidence="4" id="KW-1185">Reference proteome</keyword>
<accession>A0A0P1AI09</accession>
<proteinExistence type="predicted"/>
<evidence type="ECO:0000256" key="1">
    <source>
        <dbReference type="SAM" id="Coils"/>
    </source>
</evidence>
<dbReference type="OMA" id="DEMCACF"/>
<dbReference type="AlphaFoldDB" id="A0A0P1AI09"/>
<dbReference type="RefSeq" id="XP_024576719.1">
    <property type="nucleotide sequence ID" value="XM_024725998.1"/>
</dbReference>
<evidence type="ECO:0000313" key="3">
    <source>
        <dbReference type="EMBL" id="CEG40350.1"/>
    </source>
</evidence>
<evidence type="ECO:0000313" key="4">
    <source>
        <dbReference type="Proteomes" id="UP000054928"/>
    </source>
</evidence>
<dbReference type="Proteomes" id="UP000054928">
    <property type="component" value="Unassembled WGS sequence"/>
</dbReference>
<dbReference type="GeneID" id="36405609"/>
<reference evidence="4" key="1">
    <citation type="submission" date="2014-09" db="EMBL/GenBank/DDBJ databases">
        <authorList>
            <person name="Sharma Rahul"/>
            <person name="Thines Marco"/>
        </authorList>
    </citation>
    <scope>NUCLEOTIDE SEQUENCE [LARGE SCALE GENOMIC DNA]</scope>
</reference>
<sequence>MATFCVRRSRLKMQLKRCDTARLEAECQIADLQAHAHQVKAAVAQQLQVMEAKYLIEFDHSVQALLKIIKHHEMENEKLKAEMERLRTAASAVSPPITKVTQSTQTKTFIPLQNALKKNSVRFEAENDLASNEKISLSVDLKAKASSTARMQQLFEQLQASTTRAESIQMTTPIAFNAHKDNEHRSCHCSNKAVKKRGGKKQSQVRYPPKIGNASPFA</sequence>
<dbReference type="EMBL" id="CCYD01000482">
    <property type="protein sequence ID" value="CEG40350.1"/>
    <property type="molecule type" value="Genomic_DNA"/>
</dbReference>